<accession>A0A9N9J2P5</accession>
<feature type="non-terminal residue" evidence="2">
    <location>
        <position position="1"/>
    </location>
</feature>
<evidence type="ECO:0000313" key="3">
    <source>
        <dbReference type="Proteomes" id="UP000789570"/>
    </source>
</evidence>
<protein>
    <submittedName>
        <fullName evidence="2">15735_t:CDS:1</fullName>
    </submittedName>
</protein>
<feature type="non-terminal residue" evidence="2">
    <location>
        <position position="104"/>
    </location>
</feature>
<name>A0A9N9J2P5_9GLOM</name>
<dbReference type="OrthoDB" id="276498at2759"/>
<evidence type="ECO:0000313" key="2">
    <source>
        <dbReference type="EMBL" id="CAG8761007.1"/>
    </source>
</evidence>
<organism evidence="2 3">
    <name type="scientific">Funneliformis caledonium</name>
    <dbReference type="NCBI Taxonomy" id="1117310"/>
    <lineage>
        <taxon>Eukaryota</taxon>
        <taxon>Fungi</taxon>
        <taxon>Fungi incertae sedis</taxon>
        <taxon>Mucoromycota</taxon>
        <taxon>Glomeromycotina</taxon>
        <taxon>Glomeromycetes</taxon>
        <taxon>Glomerales</taxon>
        <taxon>Glomeraceae</taxon>
        <taxon>Funneliformis</taxon>
    </lineage>
</organism>
<gene>
    <name evidence="2" type="ORF">FCALED_LOCUS16929</name>
</gene>
<keyword evidence="3" id="KW-1185">Reference proteome</keyword>
<dbReference type="AlphaFoldDB" id="A0A9N9J2P5"/>
<dbReference type="EMBL" id="CAJVPQ010022637">
    <property type="protein sequence ID" value="CAG8761007.1"/>
    <property type="molecule type" value="Genomic_DNA"/>
</dbReference>
<reference evidence="2" key="1">
    <citation type="submission" date="2021-06" db="EMBL/GenBank/DDBJ databases">
        <authorList>
            <person name="Kallberg Y."/>
            <person name="Tangrot J."/>
            <person name="Rosling A."/>
        </authorList>
    </citation>
    <scope>NUCLEOTIDE SEQUENCE</scope>
    <source>
        <strain evidence="2">UK204</strain>
    </source>
</reference>
<sequence length="104" mass="11841">TLELWISGTDKVPKLDPRTSTKKTIQPPPCARPSERRTWCVSMARVVFENIILPKKFFRNFKHTGSDIRSGRADGSLKFEGLSRIKAIVPMALKDLRTKITINM</sequence>
<evidence type="ECO:0000256" key="1">
    <source>
        <dbReference type="SAM" id="MobiDB-lite"/>
    </source>
</evidence>
<proteinExistence type="predicted"/>
<comment type="caution">
    <text evidence="2">The sequence shown here is derived from an EMBL/GenBank/DDBJ whole genome shotgun (WGS) entry which is preliminary data.</text>
</comment>
<feature type="region of interest" description="Disordered" evidence="1">
    <location>
        <begin position="1"/>
        <end position="34"/>
    </location>
</feature>
<dbReference type="Proteomes" id="UP000789570">
    <property type="component" value="Unassembled WGS sequence"/>
</dbReference>